<dbReference type="AlphaFoldDB" id="A0A498N933"/>
<feature type="region of interest" description="Disordered" evidence="1">
    <location>
        <begin position="1"/>
        <end position="53"/>
    </location>
</feature>
<sequence length="80" mass="8537">MKRGGEENTPEGNIEERLRRPRGGGDPEAGRGEDDGAVTNTAGVPQLCRPRPRALISGGVTDLTGFTSLEHSLTRHRDSA</sequence>
<keyword evidence="3" id="KW-1185">Reference proteome</keyword>
<evidence type="ECO:0000313" key="2">
    <source>
        <dbReference type="EMBL" id="RXN29510.1"/>
    </source>
</evidence>
<dbReference type="Proteomes" id="UP000290572">
    <property type="component" value="Unassembled WGS sequence"/>
</dbReference>
<reference evidence="2 3" key="1">
    <citation type="submission" date="2018-03" db="EMBL/GenBank/DDBJ databases">
        <title>Draft genome sequence of Rohu Carp (Labeo rohita).</title>
        <authorList>
            <person name="Das P."/>
            <person name="Kushwaha B."/>
            <person name="Joshi C.G."/>
            <person name="Kumar D."/>
            <person name="Nagpure N.S."/>
            <person name="Sahoo L."/>
            <person name="Das S.P."/>
            <person name="Bit A."/>
            <person name="Patnaik S."/>
            <person name="Meher P.K."/>
            <person name="Jayasankar P."/>
            <person name="Koringa P.G."/>
            <person name="Patel N.V."/>
            <person name="Hinsu A.T."/>
            <person name="Kumar R."/>
            <person name="Pandey M."/>
            <person name="Agarwal S."/>
            <person name="Srivastava S."/>
            <person name="Singh M."/>
            <person name="Iquebal M.A."/>
            <person name="Jaiswal S."/>
            <person name="Angadi U.B."/>
            <person name="Kumar N."/>
            <person name="Raza M."/>
            <person name="Shah T.M."/>
            <person name="Rai A."/>
            <person name="Jena J.K."/>
        </authorList>
    </citation>
    <scope>NUCLEOTIDE SEQUENCE [LARGE SCALE GENOMIC DNA]</scope>
    <source>
        <strain evidence="2">DASCIFA01</strain>
        <tissue evidence="2">Testis</tissue>
    </source>
</reference>
<protein>
    <submittedName>
        <fullName evidence="2">Uncharacterized protein</fullName>
    </submittedName>
</protein>
<feature type="compositionally biased region" description="Basic and acidic residues" evidence="1">
    <location>
        <begin position="14"/>
        <end position="34"/>
    </location>
</feature>
<evidence type="ECO:0000313" key="3">
    <source>
        <dbReference type="Proteomes" id="UP000290572"/>
    </source>
</evidence>
<proteinExistence type="predicted"/>
<name>A0A498N933_LABRO</name>
<comment type="caution">
    <text evidence="2">The sequence shown here is derived from an EMBL/GenBank/DDBJ whole genome shotgun (WGS) entry which is preliminary data.</text>
</comment>
<dbReference type="EMBL" id="QBIY01011775">
    <property type="protein sequence ID" value="RXN29510.1"/>
    <property type="molecule type" value="Genomic_DNA"/>
</dbReference>
<organism evidence="2 3">
    <name type="scientific">Labeo rohita</name>
    <name type="common">Indian major carp</name>
    <name type="synonym">Cyprinus rohita</name>
    <dbReference type="NCBI Taxonomy" id="84645"/>
    <lineage>
        <taxon>Eukaryota</taxon>
        <taxon>Metazoa</taxon>
        <taxon>Chordata</taxon>
        <taxon>Craniata</taxon>
        <taxon>Vertebrata</taxon>
        <taxon>Euteleostomi</taxon>
        <taxon>Actinopterygii</taxon>
        <taxon>Neopterygii</taxon>
        <taxon>Teleostei</taxon>
        <taxon>Ostariophysi</taxon>
        <taxon>Cypriniformes</taxon>
        <taxon>Cyprinidae</taxon>
        <taxon>Labeoninae</taxon>
        <taxon>Labeonini</taxon>
        <taxon>Labeo</taxon>
    </lineage>
</organism>
<accession>A0A498N933</accession>
<gene>
    <name evidence="2" type="ORF">ROHU_018386</name>
</gene>
<evidence type="ECO:0000256" key="1">
    <source>
        <dbReference type="SAM" id="MobiDB-lite"/>
    </source>
</evidence>